<dbReference type="Pfam" id="PF00651">
    <property type="entry name" value="BTB"/>
    <property type="match status" value="1"/>
</dbReference>
<evidence type="ECO:0000313" key="2">
    <source>
        <dbReference type="EMBL" id="KAF4313694.1"/>
    </source>
</evidence>
<feature type="domain" description="BTB" evidence="1">
    <location>
        <begin position="19"/>
        <end position="83"/>
    </location>
</feature>
<dbReference type="CDD" id="cd18186">
    <property type="entry name" value="BTB_POZ_ZBTB_KLHL-like"/>
    <property type="match status" value="1"/>
</dbReference>
<sequence>MRPQSSANRRPALGKLGTTFVTLQLGPEEKKFTLHKYLLCEQSPYFRAAFSKNWKEGIENCITLEHADPDSFEDLIMDWLYTGTWSEASDETLTRGYIFADIQDIPKLREVIMAEFHRLYTSDKYASALPEYSVVGEAYDNLPGTSKLCSFFLDIYGARWICGYDDEEEAKEREALPMSFLMPIIDRLGKRVASNRKPLPGVRKYLEEPGLADAKEEDKEKKRVIVRVGR</sequence>
<evidence type="ECO:0000259" key="1">
    <source>
        <dbReference type="PROSITE" id="PS50097"/>
    </source>
</evidence>
<reference evidence="2" key="1">
    <citation type="submission" date="2020-04" db="EMBL/GenBank/DDBJ databases">
        <title>Genome Assembly and Annotation of Botryosphaeria dothidea sdau 11-99, a Latent Pathogen of Apple Fruit Ring Rot in China.</title>
        <authorList>
            <person name="Yu C."/>
            <person name="Diao Y."/>
            <person name="Lu Q."/>
            <person name="Zhao J."/>
            <person name="Cui S."/>
            <person name="Peng C."/>
            <person name="He B."/>
            <person name="Liu H."/>
        </authorList>
    </citation>
    <scope>NUCLEOTIDE SEQUENCE [LARGE SCALE GENOMIC DNA]</scope>
    <source>
        <strain evidence="2">Sdau11-99</strain>
    </source>
</reference>
<dbReference type="OrthoDB" id="194443at2759"/>
<dbReference type="SUPFAM" id="SSF54695">
    <property type="entry name" value="POZ domain"/>
    <property type="match status" value="1"/>
</dbReference>
<name>A0A8H4J6U4_9PEZI</name>
<dbReference type="AlphaFoldDB" id="A0A8H4J6U4"/>
<protein>
    <recommendedName>
        <fullName evidence="1">BTB domain-containing protein</fullName>
    </recommendedName>
</protein>
<dbReference type="PANTHER" id="PTHR47843:SF2">
    <property type="entry name" value="BTB DOMAIN-CONTAINING PROTEIN"/>
    <property type="match status" value="1"/>
</dbReference>
<dbReference type="EMBL" id="WWBZ02000001">
    <property type="protein sequence ID" value="KAF4313694.1"/>
    <property type="molecule type" value="Genomic_DNA"/>
</dbReference>
<proteinExistence type="predicted"/>
<dbReference type="SMART" id="SM00225">
    <property type="entry name" value="BTB"/>
    <property type="match status" value="1"/>
</dbReference>
<dbReference type="PROSITE" id="PS50097">
    <property type="entry name" value="BTB"/>
    <property type="match status" value="1"/>
</dbReference>
<dbReference type="Gene3D" id="3.30.710.10">
    <property type="entry name" value="Potassium Channel Kv1.1, Chain A"/>
    <property type="match status" value="1"/>
</dbReference>
<dbReference type="Proteomes" id="UP000572817">
    <property type="component" value="Unassembled WGS sequence"/>
</dbReference>
<accession>A0A8H4J6U4</accession>
<dbReference type="PANTHER" id="PTHR47843">
    <property type="entry name" value="BTB DOMAIN-CONTAINING PROTEIN-RELATED"/>
    <property type="match status" value="1"/>
</dbReference>
<evidence type="ECO:0000313" key="3">
    <source>
        <dbReference type="Proteomes" id="UP000572817"/>
    </source>
</evidence>
<organism evidence="2 3">
    <name type="scientific">Botryosphaeria dothidea</name>
    <dbReference type="NCBI Taxonomy" id="55169"/>
    <lineage>
        <taxon>Eukaryota</taxon>
        <taxon>Fungi</taxon>
        <taxon>Dikarya</taxon>
        <taxon>Ascomycota</taxon>
        <taxon>Pezizomycotina</taxon>
        <taxon>Dothideomycetes</taxon>
        <taxon>Dothideomycetes incertae sedis</taxon>
        <taxon>Botryosphaeriales</taxon>
        <taxon>Botryosphaeriaceae</taxon>
        <taxon>Botryosphaeria</taxon>
    </lineage>
</organism>
<dbReference type="InterPro" id="IPR000210">
    <property type="entry name" value="BTB/POZ_dom"/>
</dbReference>
<gene>
    <name evidence="2" type="ORF">GTA08_BOTSDO01140</name>
</gene>
<comment type="caution">
    <text evidence="2">The sequence shown here is derived from an EMBL/GenBank/DDBJ whole genome shotgun (WGS) entry which is preliminary data.</text>
</comment>
<dbReference type="InterPro" id="IPR011333">
    <property type="entry name" value="SKP1/BTB/POZ_sf"/>
</dbReference>
<keyword evidence="3" id="KW-1185">Reference proteome</keyword>